<protein>
    <submittedName>
        <fullName evidence="7">Monosaccharide ABC transporter membrane protein (CUT2 family)</fullName>
    </submittedName>
</protein>
<keyword evidence="4 6" id="KW-1133">Transmembrane helix</keyword>
<dbReference type="RefSeq" id="WP_132014754.1">
    <property type="nucleotide sequence ID" value="NZ_SLUN01000015.1"/>
</dbReference>
<dbReference type="GO" id="GO:0022857">
    <property type="term" value="F:transmembrane transporter activity"/>
    <property type="evidence" value="ECO:0007669"/>
    <property type="project" value="InterPro"/>
</dbReference>
<dbReference type="EMBL" id="SLUN01000015">
    <property type="protein sequence ID" value="TCL66513.1"/>
    <property type="molecule type" value="Genomic_DNA"/>
</dbReference>
<feature type="transmembrane region" description="Helical" evidence="6">
    <location>
        <begin position="51"/>
        <end position="74"/>
    </location>
</feature>
<feature type="transmembrane region" description="Helical" evidence="6">
    <location>
        <begin position="132"/>
        <end position="149"/>
    </location>
</feature>
<proteinExistence type="predicted"/>
<sequence>MATHMQACASPKNTSKRSAISLERIGLLISLVVLIVIFAMISPYFLTLDNFSNMLLSLSLIGIVSAGMTIAIASGGMDMSVGSNMALTGVIVGSMLHSGMPQGLAIAAGLLIGLLIGVCNGISIAKVKINPLITTLATMIIVRGIAFLYSNGLSFGIYGTKPTFPDFGFWGRGILFGIPVPVILMVLVVAVVYVVLTKTAFGRDVYAIGGNAEAARVCGINVERNTIWVYLIMGVLSAFAGIILASRLTAGVPSAGTGYELNAISCVVLGGASLTGGQGKVEDTLLAVLVLGVLGNGFVLLGLSSFLQDVARGLILLLSVGIDQMRQRRAA</sequence>
<keyword evidence="5 6" id="KW-0472">Membrane</keyword>
<dbReference type="CDD" id="cd06579">
    <property type="entry name" value="TM_PBP1_transp_AraH_like"/>
    <property type="match status" value="1"/>
</dbReference>
<dbReference type="Proteomes" id="UP000295008">
    <property type="component" value="Unassembled WGS sequence"/>
</dbReference>
<evidence type="ECO:0000256" key="4">
    <source>
        <dbReference type="ARBA" id="ARBA00022989"/>
    </source>
</evidence>
<feature type="transmembrane region" description="Helical" evidence="6">
    <location>
        <begin position="169"/>
        <end position="196"/>
    </location>
</feature>
<evidence type="ECO:0000256" key="5">
    <source>
        <dbReference type="ARBA" id="ARBA00023136"/>
    </source>
</evidence>
<evidence type="ECO:0000256" key="1">
    <source>
        <dbReference type="ARBA" id="ARBA00004651"/>
    </source>
</evidence>
<feature type="transmembrane region" description="Helical" evidence="6">
    <location>
        <begin position="104"/>
        <end position="125"/>
    </location>
</feature>
<evidence type="ECO:0000313" key="7">
    <source>
        <dbReference type="EMBL" id="TCL66513.1"/>
    </source>
</evidence>
<evidence type="ECO:0000256" key="3">
    <source>
        <dbReference type="ARBA" id="ARBA00022692"/>
    </source>
</evidence>
<keyword evidence="2" id="KW-1003">Cell membrane</keyword>
<evidence type="ECO:0000256" key="2">
    <source>
        <dbReference type="ARBA" id="ARBA00022475"/>
    </source>
</evidence>
<feature type="transmembrane region" description="Helical" evidence="6">
    <location>
        <begin position="227"/>
        <end position="245"/>
    </location>
</feature>
<evidence type="ECO:0000256" key="6">
    <source>
        <dbReference type="SAM" id="Phobius"/>
    </source>
</evidence>
<dbReference type="OrthoDB" id="9813906at2"/>
<gene>
    <name evidence="7" type="ORF">EDC14_101556</name>
</gene>
<dbReference type="Pfam" id="PF02653">
    <property type="entry name" value="BPD_transp_2"/>
    <property type="match status" value="1"/>
</dbReference>
<comment type="caution">
    <text evidence="7">The sequence shown here is derived from an EMBL/GenBank/DDBJ whole genome shotgun (WGS) entry which is preliminary data.</text>
</comment>
<dbReference type="GO" id="GO:0005886">
    <property type="term" value="C:plasma membrane"/>
    <property type="evidence" value="ECO:0007669"/>
    <property type="project" value="UniProtKB-SubCell"/>
</dbReference>
<feature type="transmembrane region" description="Helical" evidence="6">
    <location>
        <begin position="285"/>
        <end position="307"/>
    </location>
</feature>
<keyword evidence="8" id="KW-1185">Reference proteome</keyword>
<dbReference type="AlphaFoldDB" id="A0A4R1RK10"/>
<organism evidence="7 8">
    <name type="scientific">Hydrogenispora ethanolica</name>
    <dbReference type="NCBI Taxonomy" id="1082276"/>
    <lineage>
        <taxon>Bacteria</taxon>
        <taxon>Bacillati</taxon>
        <taxon>Bacillota</taxon>
        <taxon>Hydrogenispora</taxon>
    </lineage>
</organism>
<dbReference type="PANTHER" id="PTHR32196:SF72">
    <property type="entry name" value="RIBOSE IMPORT PERMEASE PROTEIN RBSC"/>
    <property type="match status" value="1"/>
</dbReference>
<accession>A0A4R1RK10</accession>
<feature type="transmembrane region" description="Helical" evidence="6">
    <location>
        <begin position="25"/>
        <end position="45"/>
    </location>
</feature>
<comment type="subcellular location">
    <subcellularLocation>
        <location evidence="1">Cell membrane</location>
        <topology evidence="1">Multi-pass membrane protein</topology>
    </subcellularLocation>
</comment>
<name>A0A4R1RK10_HYDET</name>
<dbReference type="InterPro" id="IPR001851">
    <property type="entry name" value="ABC_transp_permease"/>
</dbReference>
<evidence type="ECO:0000313" key="8">
    <source>
        <dbReference type="Proteomes" id="UP000295008"/>
    </source>
</evidence>
<keyword evidence="3 6" id="KW-0812">Transmembrane</keyword>
<dbReference type="PANTHER" id="PTHR32196">
    <property type="entry name" value="ABC TRANSPORTER PERMEASE PROTEIN YPHD-RELATED-RELATED"/>
    <property type="match status" value="1"/>
</dbReference>
<reference evidence="7 8" key="1">
    <citation type="submission" date="2019-03" db="EMBL/GenBank/DDBJ databases">
        <title>Genomic Encyclopedia of Type Strains, Phase IV (KMG-IV): sequencing the most valuable type-strain genomes for metagenomic binning, comparative biology and taxonomic classification.</title>
        <authorList>
            <person name="Goeker M."/>
        </authorList>
    </citation>
    <scope>NUCLEOTIDE SEQUENCE [LARGE SCALE GENOMIC DNA]</scope>
    <source>
        <strain evidence="7 8">LX-B</strain>
    </source>
</reference>